<evidence type="ECO:0000256" key="1">
    <source>
        <dbReference type="ARBA" id="ARBA00022448"/>
    </source>
</evidence>
<feature type="domain" description="Cytochrome c" evidence="9">
    <location>
        <begin position="84"/>
        <end position="164"/>
    </location>
</feature>
<keyword evidence="2 6" id="KW-0349">Heme</keyword>
<keyword evidence="4" id="KW-0249">Electron transport</keyword>
<dbReference type="SUPFAM" id="SSF46626">
    <property type="entry name" value="Cytochrome c"/>
    <property type="match status" value="2"/>
</dbReference>
<feature type="transmembrane region" description="Helical" evidence="8">
    <location>
        <begin position="25"/>
        <end position="48"/>
    </location>
</feature>
<dbReference type="InterPro" id="IPR009056">
    <property type="entry name" value="Cyt_c-like_dom"/>
</dbReference>
<evidence type="ECO:0000256" key="8">
    <source>
        <dbReference type="SAM" id="Phobius"/>
    </source>
</evidence>
<keyword evidence="3 6" id="KW-0479">Metal-binding</keyword>
<evidence type="ECO:0000256" key="7">
    <source>
        <dbReference type="SAM" id="MobiDB-lite"/>
    </source>
</evidence>
<evidence type="ECO:0000256" key="6">
    <source>
        <dbReference type="PROSITE-ProRule" id="PRU00433"/>
    </source>
</evidence>
<accession>A0A853G8A4</accession>
<evidence type="ECO:0000313" key="10">
    <source>
        <dbReference type="EMBL" id="NYT51170.1"/>
    </source>
</evidence>
<dbReference type="PRINTS" id="PR00607">
    <property type="entry name" value="CYTCHROMECIE"/>
</dbReference>
<dbReference type="GO" id="GO:0020037">
    <property type="term" value="F:heme binding"/>
    <property type="evidence" value="ECO:0007669"/>
    <property type="project" value="InterPro"/>
</dbReference>
<keyword evidence="11" id="KW-1185">Reference proteome</keyword>
<dbReference type="InterPro" id="IPR036909">
    <property type="entry name" value="Cyt_c-like_dom_sf"/>
</dbReference>
<feature type="region of interest" description="Disordered" evidence="7">
    <location>
        <begin position="168"/>
        <end position="190"/>
    </location>
</feature>
<feature type="domain" description="Cytochrome c" evidence="9">
    <location>
        <begin position="237"/>
        <end position="316"/>
    </location>
</feature>
<sequence>MNNTKEHVEETTEEHEGLIKTPKQLIVTVILAFIVPIVVILLLVNLVATSSKLGAGSDAQTDEAIASRIKPVAGFSLVDANAPKVVKTGQQVYESTCTACHAAGVAGAPKMGDKDAWAPYIAKGYEDMLQKAIHGVGAMPPKGGNPALSDFEVARAVVYIANQSGASFEEPKEAAGEGEQAADGKAAAAPAAPAAAAPQAAAPAAPAQAAAPAAPADTAAAAAPAAPAPAPAAESASIDPAGEQLYKTICFACHAAGIAGAPKTGDKNAWAPLIAQGMDTMVSIAINGKGAMPPRGGSQASDAEIKAAVQYMVQAAK</sequence>
<evidence type="ECO:0000256" key="3">
    <source>
        <dbReference type="ARBA" id="ARBA00022723"/>
    </source>
</evidence>
<dbReference type="AlphaFoldDB" id="A0A853G8A4"/>
<dbReference type="PANTHER" id="PTHR40942">
    <property type="match status" value="1"/>
</dbReference>
<dbReference type="Gene3D" id="1.10.760.10">
    <property type="entry name" value="Cytochrome c-like domain"/>
    <property type="match status" value="2"/>
</dbReference>
<dbReference type="PANTHER" id="PTHR40942:SF4">
    <property type="entry name" value="CYTOCHROME C5"/>
    <property type="match status" value="1"/>
</dbReference>
<reference evidence="10 11" key="1">
    <citation type="submission" date="2020-07" db="EMBL/GenBank/DDBJ databases">
        <title>Taxonomic revisions and descriptions of new bacterial species based on genomic comparisons in the high-G+C-content subgroup of the family Alcaligenaceae.</title>
        <authorList>
            <person name="Szabo A."/>
            <person name="Felfoldi T."/>
        </authorList>
    </citation>
    <scope>NUCLEOTIDE SEQUENCE [LARGE SCALE GENOMIC DNA]</scope>
    <source>
        <strain evidence="10 11">LMG 24012</strain>
    </source>
</reference>
<dbReference type="GO" id="GO:0009055">
    <property type="term" value="F:electron transfer activity"/>
    <property type="evidence" value="ECO:0007669"/>
    <property type="project" value="InterPro"/>
</dbReference>
<dbReference type="EMBL" id="JACCEM010000010">
    <property type="protein sequence ID" value="NYT51170.1"/>
    <property type="molecule type" value="Genomic_DNA"/>
</dbReference>
<keyword evidence="8" id="KW-0472">Membrane</keyword>
<feature type="compositionally biased region" description="Low complexity" evidence="7">
    <location>
        <begin position="177"/>
        <end position="190"/>
    </location>
</feature>
<dbReference type="PROSITE" id="PS51007">
    <property type="entry name" value="CYTC"/>
    <property type="match status" value="2"/>
</dbReference>
<proteinExistence type="predicted"/>
<evidence type="ECO:0000256" key="2">
    <source>
        <dbReference type="ARBA" id="ARBA00022617"/>
    </source>
</evidence>
<comment type="caution">
    <text evidence="10">The sequence shown here is derived from an EMBL/GenBank/DDBJ whole genome shotgun (WGS) entry which is preliminary data.</text>
</comment>
<evidence type="ECO:0000256" key="5">
    <source>
        <dbReference type="ARBA" id="ARBA00023004"/>
    </source>
</evidence>
<organism evidence="10 11">
    <name type="scientific">Parapusillimonas granuli</name>
    <dbReference type="NCBI Taxonomy" id="380911"/>
    <lineage>
        <taxon>Bacteria</taxon>
        <taxon>Pseudomonadati</taxon>
        <taxon>Pseudomonadota</taxon>
        <taxon>Betaproteobacteria</taxon>
        <taxon>Burkholderiales</taxon>
        <taxon>Alcaligenaceae</taxon>
        <taxon>Parapusillimonas</taxon>
    </lineage>
</organism>
<keyword evidence="5 6" id="KW-0408">Iron</keyword>
<dbReference type="GO" id="GO:0005506">
    <property type="term" value="F:iron ion binding"/>
    <property type="evidence" value="ECO:0007669"/>
    <property type="project" value="InterPro"/>
</dbReference>
<dbReference type="InterPro" id="IPR002323">
    <property type="entry name" value="Cyt_CIE"/>
</dbReference>
<evidence type="ECO:0000259" key="9">
    <source>
        <dbReference type="PROSITE" id="PS51007"/>
    </source>
</evidence>
<keyword evidence="8" id="KW-1133">Transmembrane helix</keyword>
<dbReference type="Proteomes" id="UP000559809">
    <property type="component" value="Unassembled WGS sequence"/>
</dbReference>
<keyword evidence="8" id="KW-0812">Transmembrane</keyword>
<name>A0A853G8A4_9BURK</name>
<protein>
    <submittedName>
        <fullName evidence="10">Cytochrome c5 family protein</fullName>
    </submittedName>
</protein>
<evidence type="ECO:0000313" key="11">
    <source>
        <dbReference type="Proteomes" id="UP000559809"/>
    </source>
</evidence>
<evidence type="ECO:0000256" key="4">
    <source>
        <dbReference type="ARBA" id="ARBA00022982"/>
    </source>
</evidence>
<dbReference type="RefSeq" id="WP_180157794.1">
    <property type="nucleotide sequence ID" value="NZ_JACCEM010000010.1"/>
</dbReference>
<gene>
    <name evidence="10" type="ORF">H0A72_17795</name>
</gene>
<keyword evidence="1" id="KW-0813">Transport</keyword>
<dbReference type="Pfam" id="PF13442">
    <property type="entry name" value="Cytochrome_CBB3"/>
    <property type="match status" value="2"/>
</dbReference>